<comment type="caution">
    <text evidence="2">The sequence shown here is derived from an EMBL/GenBank/DDBJ whole genome shotgun (WGS) entry which is preliminary data.</text>
</comment>
<gene>
    <name evidence="2" type="ORF">HAX54_004322</name>
</gene>
<accession>A0ABS8RL30</accession>
<proteinExistence type="predicted"/>
<protein>
    <submittedName>
        <fullName evidence="2">Uncharacterized protein</fullName>
    </submittedName>
</protein>
<evidence type="ECO:0000256" key="1">
    <source>
        <dbReference type="SAM" id="MobiDB-lite"/>
    </source>
</evidence>
<sequence>RPEHRYGSSNGYFPTSSRRNSDRYHGLAVVGVPPLQRSPKQDENGMLLVVGVEVPP</sequence>
<reference evidence="2 3" key="1">
    <citation type="journal article" date="2021" name="BMC Genomics">
        <title>Datura genome reveals duplications of psychoactive alkaloid biosynthetic genes and high mutation rate following tissue culture.</title>
        <authorList>
            <person name="Rajewski A."/>
            <person name="Carter-House D."/>
            <person name="Stajich J."/>
            <person name="Litt A."/>
        </authorList>
    </citation>
    <scope>NUCLEOTIDE SEQUENCE [LARGE SCALE GENOMIC DNA]</scope>
    <source>
        <strain evidence="2">AR-01</strain>
    </source>
</reference>
<feature type="non-terminal residue" evidence="2">
    <location>
        <position position="1"/>
    </location>
</feature>
<keyword evidence="3" id="KW-1185">Reference proteome</keyword>
<evidence type="ECO:0000313" key="3">
    <source>
        <dbReference type="Proteomes" id="UP000823775"/>
    </source>
</evidence>
<feature type="compositionally biased region" description="Polar residues" evidence="1">
    <location>
        <begin position="7"/>
        <end position="18"/>
    </location>
</feature>
<name>A0ABS8RL30_DATST</name>
<evidence type="ECO:0000313" key="2">
    <source>
        <dbReference type="EMBL" id="MCD7446334.1"/>
    </source>
</evidence>
<feature type="region of interest" description="Disordered" evidence="1">
    <location>
        <begin position="1"/>
        <end position="23"/>
    </location>
</feature>
<dbReference type="Proteomes" id="UP000823775">
    <property type="component" value="Unassembled WGS sequence"/>
</dbReference>
<organism evidence="2 3">
    <name type="scientific">Datura stramonium</name>
    <name type="common">Jimsonweed</name>
    <name type="synonym">Common thornapple</name>
    <dbReference type="NCBI Taxonomy" id="4076"/>
    <lineage>
        <taxon>Eukaryota</taxon>
        <taxon>Viridiplantae</taxon>
        <taxon>Streptophyta</taxon>
        <taxon>Embryophyta</taxon>
        <taxon>Tracheophyta</taxon>
        <taxon>Spermatophyta</taxon>
        <taxon>Magnoliopsida</taxon>
        <taxon>eudicotyledons</taxon>
        <taxon>Gunneridae</taxon>
        <taxon>Pentapetalae</taxon>
        <taxon>asterids</taxon>
        <taxon>lamiids</taxon>
        <taxon>Solanales</taxon>
        <taxon>Solanaceae</taxon>
        <taxon>Solanoideae</taxon>
        <taxon>Datureae</taxon>
        <taxon>Datura</taxon>
    </lineage>
</organism>
<dbReference type="EMBL" id="JACEIK010000012">
    <property type="protein sequence ID" value="MCD7446334.1"/>
    <property type="molecule type" value="Genomic_DNA"/>
</dbReference>